<dbReference type="SUPFAM" id="SSF53822">
    <property type="entry name" value="Periplasmic binding protein-like I"/>
    <property type="match status" value="1"/>
</dbReference>
<dbReference type="EMBL" id="JAQFWP010000022">
    <property type="protein sequence ID" value="MDA2805520.1"/>
    <property type="molecule type" value="Genomic_DNA"/>
</dbReference>
<evidence type="ECO:0000313" key="5">
    <source>
        <dbReference type="EMBL" id="MDA2805520.1"/>
    </source>
</evidence>
<feature type="domain" description="Periplasmic binding protein" evidence="4">
    <location>
        <begin position="39"/>
        <end position="307"/>
    </location>
</feature>
<dbReference type="Gene3D" id="3.40.50.2300">
    <property type="match status" value="2"/>
</dbReference>
<proteinExistence type="inferred from homology"/>
<dbReference type="PANTHER" id="PTHR46847:SF1">
    <property type="entry name" value="D-ALLOSE-BINDING PERIPLASMIC PROTEIN-RELATED"/>
    <property type="match status" value="1"/>
</dbReference>
<evidence type="ECO:0000256" key="3">
    <source>
        <dbReference type="ARBA" id="ARBA00022729"/>
    </source>
</evidence>
<keyword evidence="6" id="KW-1185">Reference proteome</keyword>
<dbReference type="PANTHER" id="PTHR46847">
    <property type="entry name" value="D-ALLOSE-BINDING PERIPLASMIC PROTEIN-RELATED"/>
    <property type="match status" value="1"/>
</dbReference>
<gene>
    <name evidence="5" type="ORF">O4U47_13445</name>
</gene>
<evidence type="ECO:0000259" key="4">
    <source>
        <dbReference type="Pfam" id="PF13407"/>
    </source>
</evidence>
<evidence type="ECO:0000256" key="1">
    <source>
        <dbReference type="ARBA" id="ARBA00004196"/>
    </source>
</evidence>
<comment type="similarity">
    <text evidence="2">Belongs to the bacterial solute-binding protein 2 family.</text>
</comment>
<dbReference type="RefSeq" id="WP_270678174.1">
    <property type="nucleotide sequence ID" value="NZ_JAQFWP010000022.1"/>
</dbReference>
<reference evidence="5" key="1">
    <citation type="submission" date="2023-01" db="EMBL/GenBank/DDBJ databases">
        <title>Draft genome sequence of Nocardiopsis sp. LSu2-4 isolated from halophytes.</title>
        <authorList>
            <person name="Duangmal K."/>
            <person name="Chantavorakit T."/>
        </authorList>
    </citation>
    <scope>NUCLEOTIDE SEQUENCE</scope>
    <source>
        <strain evidence="5">LSu2-4</strain>
    </source>
</reference>
<sequence length="350" mass="36719">MRHRRPDHRSRYAAGIGVVLSLALTSCSSPGEQDGQVVVGLVTKTDTNPFFVKMREGAEEAAEEHGVELQTFAGDYDGDNDTQVRAVENLVAQGADGILITPNDSEAIVPALEAARSQGVTVLALDTPTRPADAVDATFATDNFLAGELIGEWSQKHSAAEGVEPSIAMLDLNPNQIAVDVDRDQGFLQGFGIDTGDPAVIGDEEDPRIAGHEETEGAEEGGRTAMENLLQREPGINLVYTVNEPAAAGAHEALQAAGKADDVTIVSVDGGCPGVQNVADGVIGATSMQFPLEMARQGVAAVADHAENGTVPEPDEGEQIVNTGVELITDEPQEGLDSKDTDWGLENCWG</sequence>
<keyword evidence="3" id="KW-0732">Signal</keyword>
<name>A0ABT4TMA5_9ACTN</name>
<dbReference type="InterPro" id="IPR028082">
    <property type="entry name" value="Peripla_BP_I"/>
</dbReference>
<dbReference type="Proteomes" id="UP001165685">
    <property type="component" value="Unassembled WGS sequence"/>
</dbReference>
<protein>
    <submittedName>
        <fullName evidence="5">Substrate-binding domain-containing protein</fullName>
    </submittedName>
</protein>
<comment type="subcellular location">
    <subcellularLocation>
        <location evidence="1">Cell envelope</location>
    </subcellularLocation>
</comment>
<evidence type="ECO:0000256" key="2">
    <source>
        <dbReference type="ARBA" id="ARBA00007639"/>
    </source>
</evidence>
<evidence type="ECO:0000313" key="6">
    <source>
        <dbReference type="Proteomes" id="UP001165685"/>
    </source>
</evidence>
<dbReference type="Pfam" id="PF13407">
    <property type="entry name" value="Peripla_BP_4"/>
    <property type="match status" value="1"/>
</dbReference>
<dbReference type="InterPro" id="IPR025997">
    <property type="entry name" value="SBP_2_dom"/>
</dbReference>
<accession>A0ABT4TMA5</accession>
<dbReference type="PROSITE" id="PS51257">
    <property type="entry name" value="PROKAR_LIPOPROTEIN"/>
    <property type="match status" value="1"/>
</dbReference>
<organism evidence="5 6">
    <name type="scientific">Nocardiopsis suaedae</name>
    <dbReference type="NCBI Taxonomy" id="3018444"/>
    <lineage>
        <taxon>Bacteria</taxon>
        <taxon>Bacillati</taxon>
        <taxon>Actinomycetota</taxon>
        <taxon>Actinomycetes</taxon>
        <taxon>Streptosporangiales</taxon>
        <taxon>Nocardiopsidaceae</taxon>
        <taxon>Nocardiopsis</taxon>
    </lineage>
</organism>
<comment type="caution">
    <text evidence="5">The sequence shown here is derived from an EMBL/GenBank/DDBJ whole genome shotgun (WGS) entry which is preliminary data.</text>
</comment>